<dbReference type="Proteomes" id="UP000223906">
    <property type="component" value="Segment"/>
</dbReference>
<sequence length="188" mass="20902">MTYTVATLPVPSASFDWIKKKLEAAGYTHAIGREMLDLTHIGLTKLDSFEFAGNEDASLMDVALYISEIAFKAGYVAGMNYGCDYGDMAGDGHKAWSEWEPSEQMKDHLVEGFEALRDELAANIEARTAEAQGIIQRASELLKVEALPPNTLIERCEEINREIIRRGLVFDLDTARDIYALLSGEIHD</sequence>
<evidence type="ECO:0000313" key="1">
    <source>
        <dbReference type="EMBL" id="ARK07534.1"/>
    </source>
</evidence>
<evidence type="ECO:0000313" key="2">
    <source>
        <dbReference type="Proteomes" id="UP000223906"/>
    </source>
</evidence>
<organism evidence="1 2">
    <name type="scientific">Sphingobium phage Lacusarx</name>
    <dbReference type="NCBI Taxonomy" id="1980139"/>
    <lineage>
        <taxon>Viruses</taxon>
        <taxon>Duplodnaviria</taxon>
        <taxon>Heunggongvirae</taxon>
        <taxon>Uroviricota</taxon>
        <taxon>Caudoviricetes</taxon>
        <taxon>Lacusarxvirus</taxon>
        <taxon>Lacusarxvirus lacusarx</taxon>
    </lineage>
</organism>
<dbReference type="EMBL" id="KY629563">
    <property type="protein sequence ID" value="ARK07534.1"/>
    <property type="molecule type" value="Genomic_DNA"/>
</dbReference>
<protein>
    <submittedName>
        <fullName evidence="1">Uncharacterized protein</fullName>
    </submittedName>
</protein>
<keyword evidence="2" id="KW-1185">Reference proteome</keyword>
<accession>A0A1W6DX96</accession>
<reference evidence="1 2" key="1">
    <citation type="submission" date="2017-02" db="EMBL/GenBank/DDBJ databases">
        <title>The first characterized phage against a member of the ecologically important #sphingomonads reveals high dissimilarity against all other known phages.</title>
        <authorList>
            <person name="Nielsen T.K."/>
            <person name="Carstens A.B."/>
            <person name="Kot W."/>
            <person name="Lametsch R."/>
            <person name="Neve H."/>
            <person name="Hansen L.H."/>
        </authorList>
    </citation>
    <scope>NUCLEOTIDE SEQUENCE [LARGE SCALE GENOMIC DNA]</scope>
</reference>
<gene>
    <name evidence="1" type="ORF">LAV_00159</name>
</gene>
<name>A0A1W6DX96_9CAUD</name>
<proteinExistence type="predicted"/>